<dbReference type="Pfam" id="PF13409">
    <property type="entry name" value="GST_N_2"/>
    <property type="match status" value="1"/>
</dbReference>
<dbReference type="PANTHER" id="PTHR32419:SF25">
    <property type="entry name" value="GLUTATHIONE S-TRANSFERASE (EUROFUNG)"/>
    <property type="match status" value="1"/>
</dbReference>
<feature type="active site" description="Nucleophile" evidence="1">
    <location>
        <position position="29"/>
    </location>
</feature>
<dbReference type="CDD" id="cd03190">
    <property type="entry name" value="GST_C_Omega_like"/>
    <property type="match status" value="1"/>
</dbReference>
<accession>A0A6A6RS43</accession>
<protein>
    <recommendedName>
        <fullName evidence="4">GST C-terminal domain-containing protein</fullName>
    </recommendedName>
</protein>
<evidence type="ECO:0000256" key="2">
    <source>
        <dbReference type="PIRSR" id="PIRSR015753-2"/>
    </source>
</evidence>
<dbReference type="InterPro" id="IPR004045">
    <property type="entry name" value="Glutathione_S-Trfase_N"/>
</dbReference>
<dbReference type="SUPFAM" id="SSF47616">
    <property type="entry name" value="GST C-terminal domain-like"/>
    <property type="match status" value="1"/>
</dbReference>
<evidence type="ECO:0000313" key="5">
    <source>
        <dbReference type="EMBL" id="KAF2637872.1"/>
    </source>
</evidence>
<evidence type="ECO:0000313" key="6">
    <source>
        <dbReference type="Proteomes" id="UP000799753"/>
    </source>
</evidence>
<gene>
    <name evidence="5" type="ORF">P280DRAFT_432921</name>
</gene>
<evidence type="ECO:0000256" key="1">
    <source>
        <dbReference type="PIRSR" id="PIRSR015753-1"/>
    </source>
</evidence>
<dbReference type="GO" id="GO:0004364">
    <property type="term" value="F:glutathione transferase activity"/>
    <property type="evidence" value="ECO:0007669"/>
    <property type="project" value="InterPro"/>
</dbReference>
<feature type="binding site" evidence="2">
    <location>
        <position position="62"/>
    </location>
    <ligand>
        <name>glutathione</name>
        <dbReference type="ChEBI" id="CHEBI:57925"/>
    </ligand>
</feature>
<dbReference type="Gene3D" id="1.20.1050.10">
    <property type="match status" value="1"/>
</dbReference>
<feature type="domain" description="GST C-terminal" evidence="4">
    <location>
        <begin position="145"/>
        <end position="272"/>
    </location>
</feature>
<dbReference type="OrthoDB" id="2309723at2759"/>
<feature type="binding site" evidence="2">
    <location>
        <begin position="95"/>
        <end position="98"/>
    </location>
    <ligand>
        <name>glutathione</name>
        <dbReference type="ChEBI" id="CHEBI:57925"/>
    </ligand>
</feature>
<feature type="site" description="Lowers pKa of active site Cys" evidence="3">
    <location>
        <position position="279"/>
    </location>
</feature>
<dbReference type="Proteomes" id="UP000799753">
    <property type="component" value="Unassembled WGS sequence"/>
</dbReference>
<feature type="active site" description="Proton donor/acceptor" evidence="1">
    <location>
        <position position="168"/>
    </location>
</feature>
<dbReference type="InterPro" id="IPR010987">
    <property type="entry name" value="Glutathione-S-Trfase_C-like"/>
</dbReference>
<dbReference type="InterPro" id="IPR036249">
    <property type="entry name" value="Thioredoxin-like_sf"/>
</dbReference>
<feature type="binding site" evidence="2">
    <location>
        <begin position="113"/>
        <end position="114"/>
    </location>
    <ligand>
        <name>glutathione</name>
        <dbReference type="ChEBI" id="CHEBI:57925"/>
    </ligand>
</feature>
<dbReference type="PIRSF" id="PIRSF015753">
    <property type="entry name" value="GST"/>
    <property type="match status" value="1"/>
</dbReference>
<dbReference type="InterPro" id="IPR036282">
    <property type="entry name" value="Glutathione-S-Trfase_C_sf"/>
</dbReference>
<dbReference type="GO" id="GO:0005737">
    <property type="term" value="C:cytoplasm"/>
    <property type="evidence" value="ECO:0007669"/>
    <property type="project" value="TreeGrafter"/>
</dbReference>
<dbReference type="PROSITE" id="PS50405">
    <property type="entry name" value="GST_CTER"/>
    <property type="match status" value="1"/>
</dbReference>
<organism evidence="5 6">
    <name type="scientific">Massarina eburnea CBS 473.64</name>
    <dbReference type="NCBI Taxonomy" id="1395130"/>
    <lineage>
        <taxon>Eukaryota</taxon>
        <taxon>Fungi</taxon>
        <taxon>Dikarya</taxon>
        <taxon>Ascomycota</taxon>
        <taxon>Pezizomycotina</taxon>
        <taxon>Dothideomycetes</taxon>
        <taxon>Pleosporomycetidae</taxon>
        <taxon>Pleosporales</taxon>
        <taxon>Massarineae</taxon>
        <taxon>Massarinaceae</taxon>
        <taxon>Massarina</taxon>
    </lineage>
</organism>
<dbReference type="InterPro" id="IPR016639">
    <property type="entry name" value="GST_Omega/GSH"/>
</dbReference>
<dbReference type="SFLD" id="SFLDG01206">
    <property type="entry name" value="Xi.1"/>
    <property type="match status" value="1"/>
</dbReference>
<evidence type="ECO:0000256" key="3">
    <source>
        <dbReference type="PIRSR" id="PIRSR015753-3"/>
    </source>
</evidence>
<dbReference type="Pfam" id="PF13410">
    <property type="entry name" value="GST_C_2"/>
    <property type="match status" value="1"/>
</dbReference>
<name>A0A6A6RS43_9PLEO</name>
<dbReference type="InterPro" id="IPR040079">
    <property type="entry name" value="Glutathione_S-Trfase"/>
</dbReference>
<feature type="site" description="Lowers pKa of active site Cys" evidence="3">
    <location>
        <position position="229"/>
    </location>
</feature>
<reference evidence="5" key="1">
    <citation type="journal article" date="2020" name="Stud. Mycol.">
        <title>101 Dothideomycetes genomes: a test case for predicting lifestyles and emergence of pathogens.</title>
        <authorList>
            <person name="Haridas S."/>
            <person name="Albert R."/>
            <person name="Binder M."/>
            <person name="Bloem J."/>
            <person name="Labutti K."/>
            <person name="Salamov A."/>
            <person name="Andreopoulos B."/>
            <person name="Baker S."/>
            <person name="Barry K."/>
            <person name="Bills G."/>
            <person name="Bluhm B."/>
            <person name="Cannon C."/>
            <person name="Castanera R."/>
            <person name="Culley D."/>
            <person name="Daum C."/>
            <person name="Ezra D."/>
            <person name="Gonzalez J."/>
            <person name="Henrissat B."/>
            <person name="Kuo A."/>
            <person name="Liang C."/>
            <person name="Lipzen A."/>
            <person name="Lutzoni F."/>
            <person name="Magnuson J."/>
            <person name="Mondo S."/>
            <person name="Nolan M."/>
            <person name="Ohm R."/>
            <person name="Pangilinan J."/>
            <person name="Park H.-J."/>
            <person name="Ramirez L."/>
            <person name="Alfaro M."/>
            <person name="Sun H."/>
            <person name="Tritt A."/>
            <person name="Yoshinaga Y."/>
            <person name="Zwiers L.-H."/>
            <person name="Turgeon B."/>
            <person name="Goodwin S."/>
            <person name="Spatafora J."/>
            <person name="Crous P."/>
            <person name="Grigoriev I."/>
        </authorList>
    </citation>
    <scope>NUCLEOTIDE SEQUENCE</scope>
    <source>
        <strain evidence="5">CBS 473.64</strain>
    </source>
</reference>
<dbReference type="Gene3D" id="3.40.30.10">
    <property type="entry name" value="Glutaredoxin"/>
    <property type="match status" value="1"/>
</dbReference>
<dbReference type="EMBL" id="MU006792">
    <property type="protein sequence ID" value="KAF2637872.1"/>
    <property type="molecule type" value="Genomic_DNA"/>
</dbReference>
<dbReference type="SUPFAM" id="SSF52833">
    <property type="entry name" value="Thioredoxin-like"/>
    <property type="match status" value="1"/>
</dbReference>
<proteinExistence type="predicted"/>
<dbReference type="AlphaFoldDB" id="A0A6A6RS43"/>
<keyword evidence="6" id="KW-1185">Reference proteome</keyword>
<evidence type="ECO:0000259" key="4">
    <source>
        <dbReference type="PROSITE" id="PS50405"/>
    </source>
</evidence>
<sequence length="300" mass="34564">MPSRFRNYVPSEHFPAEKDRYVLYVNYCCPWAHRTIIAHGMKGLQGIVQMVEVDSRDPTHGWYFGGKRGPAADPIYGVRWAKELYLKADPKYNGRITVPLLFDKKQGTIVNNESSEIIRMFFDSFDHFLPPERREANKGPAAFVPNHLRGEIDSLNAWVYDSVNNGVYKTGFASSQATYNQHVTRLFQAMDRLEYHLSQPGHHPYLFGAYITEADIRLYTTLIRFDVAYYIVFKCNLKMIRLDYPRLHAWLRRLYWNEGPETAGGIFKKTTLFDIKHGYTTVAAGNGLIPIGPHPPIMPL</sequence>
<dbReference type="InterPro" id="IPR047047">
    <property type="entry name" value="GST_Omega-like_C"/>
</dbReference>
<dbReference type="PANTHER" id="PTHR32419">
    <property type="entry name" value="GLUTATHIONYL-HYDROQUINONE REDUCTASE"/>
    <property type="match status" value="1"/>
</dbReference>
<dbReference type="SFLD" id="SFLDG01148">
    <property type="entry name" value="Xi_(cytGST)"/>
    <property type="match status" value="1"/>
</dbReference>
<dbReference type="SFLD" id="SFLDS00019">
    <property type="entry name" value="Glutathione_Transferase_(cytos"/>
    <property type="match status" value="1"/>
</dbReference>